<dbReference type="AlphaFoldDB" id="A0A4Y9XUI2"/>
<evidence type="ECO:0000313" key="2">
    <source>
        <dbReference type="EMBL" id="TFY53810.1"/>
    </source>
</evidence>
<keyword evidence="1" id="KW-0732">Signal</keyword>
<dbReference type="Proteomes" id="UP000298327">
    <property type="component" value="Unassembled WGS sequence"/>
</dbReference>
<name>A0A4Y9XUI2_9AGAM</name>
<sequence>MRTTVALVLLASPLLGLAGIITPSPTIGDIITVCNPFTSTVTVTQPAFPCAALGDPCTTFGADPCCGDRSLHCQAISIPGTEYEAFGVGGIPSNLRD</sequence>
<reference evidence="2 3" key="1">
    <citation type="submission" date="2019-02" db="EMBL/GenBank/DDBJ databases">
        <title>Genome sequencing of the rare red list fungi Dentipellis fragilis.</title>
        <authorList>
            <person name="Buettner E."/>
            <person name="Kellner H."/>
        </authorList>
    </citation>
    <scope>NUCLEOTIDE SEQUENCE [LARGE SCALE GENOMIC DNA]</scope>
    <source>
        <strain evidence="2 3">DSM 105465</strain>
    </source>
</reference>
<accession>A0A4Y9XUI2</accession>
<gene>
    <name evidence="2" type="ORF">EVG20_g9961</name>
</gene>
<feature type="chain" id="PRO_5021361276" description="Hydrophobin" evidence="1">
    <location>
        <begin position="19"/>
        <end position="97"/>
    </location>
</feature>
<feature type="signal peptide" evidence="1">
    <location>
        <begin position="1"/>
        <end position="18"/>
    </location>
</feature>
<comment type="caution">
    <text evidence="2">The sequence shown here is derived from an EMBL/GenBank/DDBJ whole genome shotgun (WGS) entry which is preliminary data.</text>
</comment>
<evidence type="ECO:0008006" key="4">
    <source>
        <dbReference type="Google" id="ProtNLM"/>
    </source>
</evidence>
<protein>
    <recommendedName>
        <fullName evidence="4">Hydrophobin</fullName>
    </recommendedName>
</protein>
<keyword evidence="3" id="KW-1185">Reference proteome</keyword>
<organism evidence="2 3">
    <name type="scientific">Dentipellis fragilis</name>
    <dbReference type="NCBI Taxonomy" id="205917"/>
    <lineage>
        <taxon>Eukaryota</taxon>
        <taxon>Fungi</taxon>
        <taxon>Dikarya</taxon>
        <taxon>Basidiomycota</taxon>
        <taxon>Agaricomycotina</taxon>
        <taxon>Agaricomycetes</taxon>
        <taxon>Russulales</taxon>
        <taxon>Hericiaceae</taxon>
        <taxon>Dentipellis</taxon>
    </lineage>
</organism>
<proteinExistence type="predicted"/>
<dbReference type="EMBL" id="SEOQ01001102">
    <property type="protein sequence ID" value="TFY53810.1"/>
    <property type="molecule type" value="Genomic_DNA"/>
</dbReference>
<evidence type="ECO:0000313" key="3">
    <source>
        <dbReference type="Proteomes" id="UP000298327"/>
    </source>
</evidence>
<evidence type="ECO:0000256" key="1">
    <source>
        <dbReference type="SAM" id="SignalP"/>
    </source>
</evidence>